<evidence type="ECO:0000256" key="1">
    <source>
        <dbReference type="SAM" id="SignalP"/>
    </source>
</evidence>
<comment type="caution">
    <text evidence="2">The sequence shown here is derived from an EMBL/GenBank/DDBJ whole genome shotgun (WGS) entry which is preliminary data.</text>
</comment>
<feature type="chain" id="PRO_5046435743" description="Acid stress chaperone HdeA" evidence="1">
    <location>
        <begin position="28"/>
        <end position="131"/>
    </location>
</feature>
<dbReference type="EMBL" id="JAOALG010000001">
    <property type="protein sequence ID" value="MEQ5838278.1"/>
    <property type="molecule type" value="Genomic_DNA"/>
</dbReference>
<dbReference type="Proteomes" id="UP001469089">
    <property type="component" value="Unassembled WGS sequence"/>
</dbReference>
<protein>
    <recommendedName>
        <fullName evidence="4">Acid stress chaperone HdeA</fullName>
    </recommendedName>
</protein>
<evidence type="ECO:0000313" key="2">
    <source>
        <dbReference type="EMBL" id="MEQ5838278.1"/>
    </source>
</evidence>
<sequence length="131" mass="13902">MQSKTKNTIRVAVALCLASALCGAANGQEIPPACAQIVLATEICSADIANWLDFNDPVSAAKVRENDEKSIAKLKEDLQLWGKEKGTIAVAQFCAGDLKRKVIGQLGGSLFPILMNHGDASNCQNTLATMQ</sequence>
<evidence type="ECO:0008006" key="4">
    <source>
        <dbReference type="Google" id="ProtNLM"/>
    </source>
</evidence>
<proteinExistence type="predicted"/>
<organism evidence="2 3">
    <name type="scientific">Paraburkholderia acidicola</name>
    <dbReference type="NCBI Taxonomy" id="1912599"/>
    <lineage>
        <taxon>Bacteria</taxon>
        <taxon>Pseudomonadati</taxon>
        <taxon>Pseudomonadota</taxon>
        <taxon>Betaproteobacteria</taxon>
        <taxon>Burkholderiales</taxon>
        <taxon>Burkholderiaceae</taxon>
        <taxon>Paraburkholderia</taxon>
    </lineage>
</organism>
<gene>
    <name evidence="2" type="ORF">N0A02_02340</name>
</gene>
<dbReference type="RefSeq" id="WP_349541111.1">
    <property type="nucleotide sequence ID" value="NZ_JAOALG010000001.1"/>
</dbReference>
<keyword evidence="1" id="KW-0732">Signal</keyword>
<keyword evidence="3" id="KW-1185">Reference proteome</keyword>
<accession>A0ABV1LG68</accession>
<evidence type="ECO:0000313" key="3">
    <source>
        <dbReference type="Proteomes" id="UP001469089"/>
    </source>
</evidence>
<reference evidence="2 3" key="1">
    <citation type="journal article" date="2024" name="Chem. Sci.">
        <title>Discovery of a lagriamide polyketide by integrated genome mining, isotopic labeling, and untargeted metabolomics.</title>
        <authorList>
            <person name="Fergusson C.H."/>
            <person name="Saulog J."/>
            <person name="Paulo B.S."/>
            <person name="Wilson D.M."/>
            <person name="Liu D.Y."/>
            <person name="Morehouse N.J."/>
            <person name="Waterworth S."/>
            <person name="Barkei J."/>
            <person name="Gray C.A."/>
            <person name="Kwan J.C."/>
            <person name="Eustaquio A.S."/>
            <person name="Linington R.G."/>
        </authorList>
    </citation>
    <scope>NUCLEOTIDE SEQUENCE [LARGE SCALE GENOMIC DNA]</scope>
    <source>
        <strain evidence="2 3">RL17-338-BIF-B</strain>
    </source>
</reference>
<feature type="signal peptide" evidence="1">
    <location>
        <begin position="1"/>
        <end position="27"/>
    </location>
</feature>
<name>A0ABV1LG68_9BURK</name>